<evidence type="ECO:0000313" key="2">
    <source>
        <dbReference type="Proteomes" id="UP000075840"/>
    </source>
</evidence>
<dbReference type="EnsemblMetazoa" id="AARA015004-RA">
    <property type="protein sequence ID" value="AARA015004-PA"/>
    <property type="gene ID" value="AARA015004"/>
</dbReference>
<dbReference type="EMBL" id="APCN01007119">
    <property type="status" value="NOT_ANNOTATED_CDS"/>
    <property type="molecule type" value="Genomic_DNA"/>
</dbReference>
<dbReference type="AlphaFoldDB" id="A0A182IHT0"/>
<sequence>MIIMSIRFFFSNKNIKLTQKLKK</sequence>
<accession>A0A182IHT0</accession>
<dbReference type="Proteomes" id="UP000075840">
    <property type="component" value="Unassembled WGS sequence"/>
</dbReference>
<keyword evidence="2" id="KW-1185">Reference proteome</keyword>
<dbReference type="VEuPathDB" id="VectorBase:AARA015004"/>
<name>A0A182IHT0_ANOAR</name>
<reference evidence="1" key="1">
    <citation type="submission" date="2022-08" db="UniProtKB">
        <authorList>
            <consortium name="EnsemblMetazoa"/>
        </authorList>
    </citation>
    <scope>IDENTIFICATION</scope>
    <source>
        <strain evidence="1">Dongola</strain>
    </source>
</reference>
<protein>
    <submittedName>
        <fullName evidence="1">Uncharacterized protein</fullName>
    </submittedName>
</protein>
<proteinExistence type="predicted"/>
<organism evidence="1 2">
    <name type="scientific">Anopheles arabiensis</name>
    <name type="common">Mosquito</name>
    <dbReference type="NCBI Taxonomy" id="7173"/>
    <lineage>
        <taxon>Eukaryota</taxon>
        <taxon>Metazoa</taxon>
        <taxon>Ecdysozoa</taxon>
        <taxon>Arthropoda</taxon>
        <taxon>Hexapoda</taxon>
        <taxon>Insecta</taxon>
        <taxon>Pterygota</taxon>
        <taxon>Neoptera</taxon>
        <taxon>Endopterygota</taxon>
        <taxon>Diptera</taxon>
        <taxon>Nematocera</taxon>
        <taxon>Culicoidea</taxon>
        <taxon>Culicidae</taxon>
        <taxon>Anophelinae</taxon>
        <taxon>Anopheles</taxon>
    </lineage>
</organism>
<evidence type="ECO:0000313" key="1">
    <source>
        <dbReference type="EnsemblMetazoa" id="AARA015004-PA"/>
    </source>
</evidence>